<dbReference type="AlphaFoldDB" id="A0A8S8XEU9"/>
<dbReference type="Gene3D" id="3.40.50.1820">
    <property type="entry name" value="alpha/beta hydrolase"/>
    <property type="match status" value="1"/>
</dbReference>
<evidence type="ECO:0000259" key="3">
    <source>
        <dbReference type="Pfam" id="PF07859"/>
    </source>
</evidence>
<evidence type="ECO:0000313" key="4">
    <source>
        <dbReference type="EMBL" id="GIL39655.1"/>
    </source>
</evidence>
<comment type="caution">
    <text evidence="4">The sequence shown here is derived from an EMBL/GenBank/DDBJ whole genome shotgun (WGS) entry which is preliminary data.</text>
</comment>
<dbReference type="Proteomes" id="UP000681075">
    <property type="component" value="Unassembled WGS sequence"/>
</dbReference>
<dbReference type="InterPro" id="IPR050300">
    <property type="entry name" value="GDXG_lipolytic_enzyme"/>
</dbReference>
<comment type="similarity">
    <text evidence="1">Belongs to the 'GDXG' lipolytic enzyme family.</text>
</comment>
<dbReference type="InterPro" id="IPR013094">
    <property type="entry name" value="AB_hydrolase_3"/>
</dbReference>
<accession>A0A8S8XEU9</accession>
<dbReference type="GO" id="GO:0016787">
    <property type="term" value="F:hydrolase activity"/>
    <property type="evidence" value="ECO:0007669"/>
    <property type="project" value="UniProtKB-KW"/>
</dbReference>
<organism evidence="4 5">
    <name type="scientific">Roseiterribacter gracilis</name>
    <dbReference type="NCBI Taxonomy" id="2812848"/>
    <lineage>
        <taxon>Bacteria</taxon>
        <taxon>Pseudomonadati</taxon>
        <taxon>Pseudomonadota</taxon>
        <taxon>Alphaproteobacteria</taxon>
        <taxon>Rhodospirillales</taxon>
        <taxon>Roseiterribacteraceae</taxon>
        <taxon>Roseiterribacter</taxon>
    </lineage>
</organism>
<keyword evidence="2" id="KW-0378">Hydrolase</keyword>
<reference evidence="4" key="1">
    <citation type="submission" date="2021-02" db="EMBL/GenBank/DDBJ databases">
        <title>Genome sequence of Rhodospirillales sp. strain TMPK1 isolated from soil.</title>
        <authorList>
            <person name="Nakai R."/>
            <person name="Kusada H."/>
            <person name="Tamaki H."/>
        </authorList>
    </citation>
    <scope>NUCLEOTIDE SEQUENCE</scope>
    <source>
        <strain evidence="4">TMPK1</strain>
    </source>
</reference>
<dbReference type="SUPFAM" id="SSF53474">
    <property type="entry name" value="alpha/beta-Hydrolases"/>
    <property type="match status" value="1"/>
</dbReference>
<protein>
    <submittedName>
        <fullName evidence="4">Acetylesterase</fullName>
    </submittedName>
</protein>
<dbReference type="PANTHER" id="PTHR48081">
    <property type="entry name" value="AB HYDROLASE SUPERFAMILY PROTEIN C4A8.06C"/>
    <property type="match status" value="1"/>
</dbReference>
<dbReference type="InterPro" id="IPR029058">
    <property type="entry name" value="AB_hydrolase_fold"/>
</dbReference>
<feature type="domain" description="Alpha/beta hydrolase fold-3" evidence="3">
    <location>
        <begin position="69"/>
        <end position="276"/>
    </location>
</feature>
<dbReference type="PROSITE" id="PS01173">
    <property type="entry name" value="LIPASE_GDXG_HIS"/>
    <property type="match status" value="1"/>
</dbReference>
<evidence type="ECO:0000256" key="1">
    <source>
        <dbReference type="ARBA" id="ARBA00010515"/>
    </source>
</evidence>
<dbReference type="EMBL" id="BOPV01000001">
    <property type="protein sequence ID" value="GIL39655.1"/>
    <property type="molecule type" value="Genomic_DNA"/>
</dbReference>
<gene>
    <name evidence="4" type="ORF">TMPK1_18920</name>
</gene>
<dbReference type="InterPro" id="IPR002168">
    <property type="entry name" value="Lipase_GDXG_HIS_AS"/>
</dbReference>
<dbReference type="Pfam" id="PF07859">
    <property type="entry name" value="Abhydrolase_3"/>
    <property type="match status" value="1"/>
</dbReference>
<evidence type="ECO:0000256" key="2">
    <source>
        <dbReference type="ARBA" id="ARBA00022801"/>
    </source>
</evidence>
<proteinExistence type="inferred from homology"/>
<name>A0A8S8XEU9_9PROT</name>
<dbReference type="RefSeq" id="WP_420242758.1">
    <property type="nucleotide sequence ID" value="NZ_BOPV01000001.1"/>
</dbReference>
<dbReference type="PANTHER" id="PTHR48081:SF8">
    <property type="entry name" value="ALPHA_BETA HYDROLASE FOLD-3 DOMAIN-CONTAINING PROTEIN-RELATED"/>
    <property type="match status" value="1"/>
</dbReference>
<evidence type="ECO:0000313" key="5">
    <source>
        <dbReference type="Proteomes" id="UP000681075"/>
    </source>
</evidence>
<sequence length="301" mass="32902">MAEAYGSFPSFNAMTPAQQREVCEKVREPWRQGGPVMHGTVEYAPVFRHGPLRVRVYDPHPSDKPKPALIYLHGGGFTLFSIDTHDRLMREYAAAGGFIVIGVDYPLGPETKFPVALEQVADLVCWLGTHGKDWNVDPARIAIGGDSAGGNISMGTSLYLRDTGEGARLGAVLLNYSGFRPGCSAESQRKYGGPGFMLNGNESNYFWGNYGRGPSDFHNPYCCPILASLEDLPPVFLVIAACDILAEQALYMEPRFRAAGNKLRAEIYEGATHSFLEAMSISPIARKAIEDGAHWVRDTLG</sequence>
<keyword evidence="5" id="KW-1185">Reference proteome</keyword>